<evidence type="ECO:0000256" key="2">
    <source>
        <dbReference type="ARBA" id="ARBA00022475"/>
    </source>
</evidence>
<dbReference type="AlphaFoldDB" id="A0A3A8ASZ2"/>
<dbReference type="Pfam" id="PF09678">
    <property type="entry name" value="Caa3_CtaG"/>
    <property type="match status" value="1"/>
</dbReference>
<comment type="caution">
    <text evidence="7">The sequence shown here is derived from an EMBL/GenBank/DDBJ whole genome shotgun (WGS) entry which is preliminary data.</text>
</comment>
<accession>A0A3A8ASZ2</accession>
<feature type="transmembrane region" description="Helical" evidence="6">
    <location>
        <begin position="161"/>
        <end position="180"/>
    </location>
</feature>
<sequence length="364" mass="39819">MTQKIKSLAIRAFVSGWLAVVLPRVAWAHGGRALDGSAVWAAWNPTLEVSGPLVLLGAIYLRGAVRRSGVRRTASIARHIVFATGLLAIFLSLQSPIDPMGERLFVAHQVQHLFLRMLGPMLIMLSRPAAIMAAGLPRIIRTGILSPLASSGLVGRTYRRLRQPWIATVLFVLSLYVWQVPSIHNAAIVNDVIHWAMHLTMLAAGLLFFAVIFTERDRPDEPSHFLRIIILFMTIISNILLGALTTFKTTVLYTAYDIEGRLYGIAPLADETGGGIVLWVPASMMGIVALLIVVYDWNRIEEKRIGRGLDRSGALLQTSDGTFRTRSGPDANVRNQRTGLLLALIVPTIIALIIGVASTVVVMV</sequence>
<evidence type="ECO:0000313" key="8">
    <source>
        <dbReference type="Proteomes" id="UP000281128"/>
    </source>
</evidence>
<dbReference type="Proteomes" id="UP000281128">
    <property type="component" value="Unassembled WGS sequence"/>
</dbReference>
<dbReference type="InterPro" id="IPR019108">
    <property type="entry name" value="Caa3_assmbl_CtaG-rel"/>
</dbReference>
<dbReference type="GO" id="GO:0005886">
    <property type="term" value="C:plasma membrane"/>
    <property type="evidence" value="ECO:0007669"/>
    <property type="project" value="UniProtKB-SubCell"/>
</dbReference>
<evidence type="ECO:0000256" key="5">
    <source>
        <dbReference type="ARBA" id="ARBA00023136"/>
    </source>
</evidence>
<name>A0A3A8ASZ2_9RHOB</name>
<reference evidence="7 8" key="1">
    <citation type="submission" date="2018-09" db="EMBL/GenBank/DDBJ databases">
        <title>Roseovarius spongiae sp. nov., isolated from a marine sponge.</title>
        <authorList>
            <person name="Zhuang L."/>
            <person name="Luo L."/>
        </authorList>
    </citation>
    <scope>NUCLEOTIDE SEQUENCE [LARGE SCALE GENOMIC DNA]</scope>
    <source>
        <strain evidence="7 8">HN-E21</strain>
    </source>
</reference>
<gene>
    <name evidence="7" type="ORF">D6850_17620</name>
</gene>
<comment type="subcellular location">
    <subcellularLocation>
        <location evidence="1">Cell membrane</location>
        <topology evidence="1">Multi-pass membrane protein</topology>
    </subcellularLocation>
</comment>
<evidence type="ECO:0000256" key="3">
    <source>
        <dbReference type="ARBA" id="ARBA00022692"/>
    </source>
</evidence>
<protein>
    <submittedName>
        <fullName evidence="7">Cytochrome c oxidase assembly protein</fullName>
    </submittedName>
</protein>
<dbReference type="OrthoDB" id="259025at2"/>
<dbReference type="RefSeq" id="WP_121168932.1">
    <property type="nucleotide sequence ID" value="NZ_RAPE01000007.1"/>
</dbReference>
<evidence type="ECO:0000313" key="7">
    <source>
        <dbReference type="EMBL" id="RKF12488.1"/>
    </source>
</evidence>
<keyword evidence="2" id="KW-1003">Cell membrane</keyword>
<feature type="transmembrane region" description="Helical" evidence="6">
    <location>
        <begin position="38"/>
        <end position="61"/>
    </location>
</feature>
<feature type="transmembrane region" description="Helical" evidence="6">
    <location>
        <begin position="73"/>
        <end position="93"/>
    </location>
</feature>
<evidence type="ECO:0000256" key="6">
    <source>
        <dbReference type="SAM" id="Phobius"/>
    </source>
</evidence>
<feature type="transmembrane region" description="Helical" evidence="6">
    <location>
        <begin position="340"/>
        <end position="363"/>
    </location>
</feature>
<keyword evidence="3 6" id="KW-0812">Transmembrane</keyword>
<keyword evidence="5 6" id="KW-0472">Membrane</keyword>
<dbReference type="EMBL" id="RAPE01000007">
    <property type="protein sequence ID" value="RKF12488.1"/>
    <property type="molecule type" value="Genomic_DNA"/>
</dbReference>
<organism evidence="7 8">
    <name type="scientific">Roseovarius spongiae</name>
    <dbReference type="NCBI Taxonomy" id="2320272"/>
    <lineage>
        <taxon>Bacteria</taxon>
        <taxon>Pseudomonadati</taxon>
        <taxon>Pseudomonadota</taxon>
        <taxon>Alphaproteobacteria</taxon>
        <taxon>Rhodobacterales</taxon>
        <taxon>Roseobacteraceae</taxon>
        <taxon>Roseovarius</taxon>
    </lineage>
</organism>
<evidence type="ECO:0000256" key="1">
    <source>
        <dbReference type="ARBA" id="ARBA00004651"/>
    </source>
</evidence>
<feature type="transmembrane region" description="Helical" evidence="6">
    <location>
        <begin position="225"/>
        <end position="247"/>
    </location>
</feature>
<feature type="transmembrane region" description="Helical" evidence="6">
    <location>
        <begin position="113"/>
        <end position="140"/>
    </location>
</feature>
<evidence type="ECO:0000256" key="4">
    <source>
        <dbReference type="ARBA" id="ARBA00022989"/>
    </source>
</evidence>
<feature type="transmembrane region" description="Helical" evidence="6">
    <location>
        <begin position="192"/>
        <end position="213"/>
    </location>
</feature>
<proteinExistence type="predicted"/>
<keyword evidence="4 6" id="KW-1133">Transmembrane helix</keyword>
<keyword evidence="8" id="KW-1185">Reference proteome</keyword>
<feature type="transmembrane region" description="Helical" evidence="6">
    <location>
        <begin position="276"/>
        <end position="297"/>
    </location>
</feature>